<evidence type="ECO:0000313" key="2">
    <source>
        <dbReference type="Proteomes" id="UP000708208"/>
    </source>
</evidence>
<evidence type="ECO:0000313" key="1">
    <source>
        <dbReference type="EMBL" id="CAG7819208.1"/>
    </source>
</evidence>
<organism evidence="1 2">
    <name type="scientific">Allacma fusca</name>
    <dbReference type="NCBI Taxonomy" id="39272"/>
    <lineage>
        <taxon>Eukaryota</taxon>
        <taxon>Metazoa</taxon>
        <taxon>Ecdysozoa</taxon>
        <taxon>Arthropoda</taxon>
        <taxon>Hexapoda</taxon>
        <taxon>Collembola</taxon>
        <taxon>Symphypleona</taxon>
        <taxon>Sminthuridae</taxon>
        <taxon>Allacma</taxon>
    </lineage>
</organism>
<dbReference type="Proteomes" id="UP000708208">
    <property type="component" value="Unassembled WGS sequence"/>
</dbReference>
<gene>
    <name evidence="1" type="ORF">AFUS01_LOCUS29670</name>
</gene>
<dbReference type="AlphaFoldDB" id="A0A8J2PEY0"/>
<proteinExistence type="predicted"/>
<comment type="caution">
    <text evidence="1">The sequence shown here is derived from an EMBL/GenBank/DDBJ whole genome shotgun (WGS) entry which is preliminary data.</text>
</comment>
<keyword evidence="2" id="KW-1185">Reference proteome</keyword>
<protein>
    <submittedName>
        <fullName evidence="1">Uncharacterized protein</fullName>
    </submittedName>
</protein>
<name>A0A8J2PEY0_9HEXA</name>
<dbReference type="EMBL" id="CAJVCH010442337">
    <property type="protein sequence ID" value="CAG7819208.1"/>
    <property type="molecule type" value="Genomic_DNA"/>
</dbReference>
<accession>A0A8J2PEY0</accession>
<reference evidence="1" key="1">
    <citation type="submission" date="2021-06" db="EMBL/GenBank/DDBJ databases">
        <authorList>
            <person name="Hodson N. C."/>
            <person name="Mongue J. A."/>
            <person name="Jaron S. K."/>
        </authorList>
    </citation>
    <scope>NUCLEOTIDE SEQUENCE</scope>
</reference>
<sequence>MAKFSILLCNLREAILRQYKVTEATRKSSKTFICGWLTMRRSEDGNLYLVLNSVFQLRAPRYLGTCKSSDETIWVIYMKRYPGPNQIMHEDFKRKLFQLLIGATFEVNIKL</sequence>